<protein>
    <submittedName>
        <fullName evidence="7">Uncharacterized protein</fullName>
    </submittedName>
</protein>
<dbReference type="GO" id="GO:0005737">
    <property type="term" value="C:cytoplasm"/>
    <property type="evidence" value="ECO:0007669"/>
    <property type="project" value="UniProtKB-ARBA"/>
</dbReference>
<feature type="transmembrane region" description="Helical" evidence="6">
    <location>
        <begin position="7"/>
        <end position="24"/>
    </location>
</feature>
<dbReference type="AlphaFoldDB" id="A0A3B4WLI8"/>
<evidence type="ECO:0000256" key="6">
    <source>
        <dbReference type="SAM" id="Phobius"/>
    </source>
</evidence>
<organism evidence="7 8">
    <name type="scientific">Seriola lalandi dorsalis</name>
    <dbReference type="NCBI Taxonomy" id="1841481"/>
    <lineage>
        <taxon>Eukaryota</taxon>
        <taxon>Metazoa</taxon>
        <taxon>Chordata</taxon>
        <taxon>Craniata</taxon>
        <taxon>Vertebrata</taxon>
        <taxon>Euteleostomi</taxon>
        <taxon>Actinopterygii</taxon>
        <taxon>Neopterygii</taxon>
        <taxon>Teleostei</taxon>
        <taxon>Neoteleostei</taxon>
        <taxon>Acanthomorphata</taxon>
        <taxon>Carangaria</taxon>
        <taxon>Carangiformes</taxon>
        <taxon>Carangidae</taxon>
        <taxon>Seriola</taxon>
    </lineage>
</organism>
<dbReference type="InterPro" id="IPR004932">
    <property type="entry name" value="Rer1"/>
</dbReference>
<reference evidence="7" key="1">
    <citation type="submission" date="2025-08" db="UniProtKB">
        <authorList>
            <consortium name="Ensembl"/>
        </authorList>
    </citation>
    <scope>IDENTIFICATION</scope>
</reference>
<evidence type="ECO:0000256" key="1">
    <source>
        <dbReference type="ARBA" id="ARBA00004141"/>
    </source>
</evidence>
<evidence type="ECO:0000256" key="3">
    <source>
        <dbReference type="ARBA" id="ARBA00022692"/>
    </source>
</evidence>
<dbReference type="Proteomes" id="UP000261360">
    <property type="component" value="Unplaced"/>
</dbReference>
<evidence type="ECO:0000256" key="5">
    <source>
        <dbReference type="ARBA" id="ARBA00023136"/>
    </source>
</evidence>
<evidence type="ECO:0000313" key="8">
    <source>
        <dbReference type="Proteomes" id="UP000261360"/>
    </source>
</evidence>
<dbReference type="STRING" id="1841481.ENSSLDP00000004830"/>
<dbReference type="Ensembl" id="ENSSLDT00000004988.1">
    <property type="protein sequence ID" value="ENSSLDP00000004830.1"/>
    <property type="gene ID" value="ENSSLDG00000003839.1"/>
</dbReference>
<comment type="subcellular location">
    <subcellularLocation>
        <location evidence="1">Membrane</location>
        <topology evidence="1">Multi-pass membrane protein</topology>
    </subcellularLocation>
</comment>
<dbReference type="GO" id="GO:0016020">
    <property type="term" value="C:membrane"/>
    <property type="evidence" value="ECO:0007669"/>
    <property type="project" value="UniProtKB-SubCell"/>
</dbReference>
<keyword evidence="4 6" id="KW-1133">Transmembrane helix</keyword>
<reference evidence="7" key="2">
    <citation type="submission" date="2025-09" db="UniProtKB">
        <authorList>
            <consortium name="Ensembl"/>
        </authorList>
    </citation>
    <scope>IDENTIFICATION</scope>
</reference>
<keyword evidence="5 6" id="KW-0472">Membrane</keyword>
<accession>A0A3B4WLI8</accession>
<name>A0A3B4WLI8_SERLL</name>
<evidence type="ECO:0000256" key="2">
    <source>
        <dbReference type="ARBA" id="ARBA00006070"/>
    </source>
</evidence>
<dbReference type="Pfam" id="PF03248">
    <property type="entry name" value="Rer1"/>
    <property type="match status" value="1"/>
</dbReference>
<comment type="similarity">
    <text evidence="2">Belongs to the RER1 family.</text>
</comment>
<sequence>QSVSQSVSHGYILFSLWIFFQQVYQSWLDKSTPFYAVRWAATLLLTAVYMIRVYILQ</sequence>
<evidence type="ECO:0000256" key="4">
    <source>
        <dbReference type="ARBA" id="ARBA00022989"/>
    </source>
</evidence>
<keyword evidence="3 6" id="KW-0812">Transmembrane</keyword>
<feature type="transmembrane region" description="Helical" evidence="6">
    <location>
        <begin position="36"/>
        <end position="55"/>
    </location>
</feature>
<evidence type="ECO:0000313" key="7">
    <source>
        <dbReference type="Ensembl" id="ENSSLDP00000004830.1"/>
    </source>
</evidence>
<proteinExistence type="inferred from homology"/>
<keyword evidence="8" id="KW-1185">Reference proteome</keyword>